<protein>
    <submittedName>
        <fullName evidence="1">Uncharacterized protein</fullName>
    </submittedName>
</protein>
<comment type="caution">
    <text evidence="1">The sequence shown here is derived from an EMBL/GenBank/DDBJ whole genome shotgun (WGS) entry which is preliminary data.</text>
</comment>
<accession>A0A4R0PVG1</accession>
<gene>
    <name evidence="1" type="ORF">EZ456_13250</name>
</gene>
<evidence type="ECO:0000313" key="2">
    <source>
        <dbReference type="Proteomes" id="UP000293925"/>
    </source>
</evidence>
<keyword evidence="2" id="KW-1185">Reference proteome</keyword>
<dbReference type="OrthoDB" id="770102at2"/>
<dbReference type="EMBL" id="SJSO01000009">
    <property type="protein sequence ID" value="TCD26550.1"/>
    <property type="molecule type" value="Genomic_DNA"/>
</dbReference>
<dbReference type="AlphaFoldDB" id="A0A4R0PVG1"/>
<proteinExistence type="predicted"/>
<sequence length="91" mass="9862">MTAFNIDISHGGDAITLTIIPKDDYFKIAYAEGILGAIKKEGADWILMEPDEIAPGELAPFENKLTPEGKRIVLGAAEVNQIAGEIENHLK</sequence>
<evidence type="ECO:0000313" key="1">
    <source>
        <dbReference type="EMBL" id="TCD26550.1"/>
    </source>
</evidence>
<reference evidence="1 2" key="1">
    <citation type="submission" date="2019-02" db="EMBL/GenBank/DDBJ databases">
        <title>Pedobacter sp. RP-3-21 sp. nov., isolated from Arctic soil.</title>
        <authorList>
            <person name="Dahal R.H."/>
        </authorList>
    </citation>
    <scope>NUCLEOTIDE SEQUENCE [LARGE SCALE GENOMIC DNA]</scope>
    <source>
        <strain evidence="1 2">RP-3-21</strain>
    </source>
</reference>
<organism evidence="1 2">
    <name type="scientific">Pedobacter psychrodurus</name>
    <dbReference type="NCBI Taxonomy" id="2530456"/>
    <lineage>
        <taxon>Bacteria</taxon>
        <taxon>Pseudomonadati</taxon>
        <taxon>Bacteroidota</taxon>
        <taxon>Sphingobacteriia</taxon>
        <taxon>Sphingobacteriales</taxon>
        <taxon>Sphingobacteriaceae</taxon>
        <taxon>Pedobacter</taxon>
    </lineage>
</organism>
<dbReference type="RefSeq" id="WP_131530884.1">
    <property type="nucleotide sequence ID" value="NZ_SJSO01000009.1"/>
</dbReference>
<name>A0A4R0PVG1_9SPHI</name>
<dbReference type="Proteomes" id="UP000293925">
    <property type="component" value="Unassembled WGS sequence"/>
</dbReference>